<organism evidence="2 3">
    <name type="scientific">Anthostomella pinea</name>
    <dbReference type="NCBI Taxonomy" id="933095"/>
    <lineage>
        <taxon>Eukaryota</taxon>
        <taxon>Fungi</taxon>
        <taxon>Dikarya</taxon>
        <taxon>Ascomycota</taxon>
        <taxon>Pezizomycotina</taxon>
        <taxon>Sordariomycetes</taxon>
        <taxon>Xylariomycetidae</taxon>
        <taxon>Xylariales</taxon>
        <taxon>Xylariaceae</taxon>
        <taxon>Anthostomella</taxon>
    </lineage>
</organism>
<feature type="region of interest" description="Disordered" evidence="1">
    <location>
        <begin position="647"/>
        <end position="672"/>
    </location>
</feature>
<accession>A0AAI8VEC2</accession>
<proteinExistence type="predicted"/>
<comment type="caution">
    <text evidence="2">The sequence shown here is derived from an EMBL/GenBank/DDBJ whole genome shotgun (WGS) entry which is preliminary data.</text>
</comment>
<dbReference type="Pfam" id="PF11917">
    <property type="entry name" value="DUF3435"/>
    <property type="match status" value="1"/>
</dbReference>
<evidence type="ECO:0000313" key="3">
    <source>
        <dbReference type="Proteomes" id="UP001295740"/>
    </source>
</evidence>
<dbReference type="PANTHER" id="PTHR37535">
    <property type="entry name" value="FLUG DOMAIN PROTEIN"/>
    <property type="match status" value="1"/>
</dbReference>
<protein>
    <submittedName>
        <fullName evidence="2">Uu.00g104880.m01.CDS01</fullName>
    </submittedName>
</protein>
<reference evidence="2" key="1">
    <citation type="submission" date="2023-10" db="EMBL/GenBank/DDBJ databases">
        <authorList>
            <person name="Hackl T."/>
        </authorList>
    </citation>
    <scope>NUCLEOTIDE SEQUENCE</scope>
</reference>
<feature type="compositionally biased region" description="Basic and acidic residues" evidence="1">
    <location>
        <begin position="512"/>
        <end position="522"/>
    </location>
</feature>
<dbReference type="Proteomes" id="UP001295740">
    <property type="component" value="Unassembled WGS sequence"/>
</dbReference>
<keyword evidence="3" id="KW-1185">Reference proteome</keyword>
<evidence type="ECO:0000313" key="2">
    <source>
        <dbReference type="EMBL" id="CAJ2503094.1"/>
    </source>
</evidence>
<dbReference type="PANTHER" id="PTHR37535:SF2">
    <property type="entry name" value="FINGER DOMAIN PROTEIN, PUTATIVE (AFU_ORTHOLOGUE AFUA_6G09300)-RELATED"/>
    <property type="match status" value="1"/>
</dbReference>
<feature type="compositionally biased region" description="Polar residues" evidence="1">
    <location>
        <begin position="483"/>
        <end position="492"/>
    </location>
</feature>
<gene>
    <name evidence="2" type="ORF">KHLLAP_LOCUS3562</name>
</gene>
<feature type="region of interest" description="Disordered" evidence="1">
    <location>
        <begin position="1"/>
        <end position="35"/>
    </location>
</feature>
<dbReference type="InterPro" id="IPR021842">
    <property type="entry name" value="DUF3435"/>
</dbReference>
<dbReference type="EMBL" id="CAUWAG010000004">
    <property type="protein sequence ID" value="CAJ2503094.1"/>
    <property type="molecule type" value="Genomic_DNA"/>
</dbReference>
<dbReference type="AlphaFoldDB" id="A0AAI8VEC2"/>
<name>A0AAI8VEC2_9PEZI</name>
<evidence type="ECO:0000256" key="1">
    <source>
        <dbReference type="SAM" id="MobiDB-lite"/>
    </source>
</evidence>
<sequence length="774" mass="88646">MSSDSESGSEYVDSVCSGLESDGELPDNDLSSGVDQALNDDQVGFIPAQDENAVADIERQVRRFSTVPPDAEDEDNLFDGNLNPVGYYQQLIDEFNEDDFKHKEYSKGTIKLIQNSENQWRRFCLKVLRTSNWQKVLQKIKFRLVYAFLHWHLSQTTGKGGRSKRRVKTKASLVTFWCCFRLAFERQTCLKIDDRVNRSLMHNALVELGNRYKLTHKTRENRSLTLEDLKDQIELTLQTTEKSFKLGEQRVLAVLFLLLLAPAGSRPTSILELRFGDINVLLIRDPAHPQAQPRLVIRLSLEYTKRYLGRKATKHFMIPEIIYDPSLFLSPHVFLLAVLFRHRAFLSEPLNNDPHLLSRLKIHPSGNELPLSLKPELNDVHLFRRTKKTLAGFVMSEEPITYDTMRTWINRIGKLLGFEHNTICYNLRYMAGNNLDQNVNVSDSLRNLILDHAPGSDTFQKHYLNRNVVADLWAIHRKEQPQQALLQQATSHGHSRNSRRPVDLTPEQSAALKEDPKYKRLSEQLSQLPPGPRFAKERLRVTRERHTLQIKLRAAELQRVLEEFKHKQSVEDVERQAQGEDFSALSSTAINSRTTREMSKEQRRMVEALEAPLVIGNQGQRRTNAILALRDYCWIEEVPVNKLIDSRQAATPPGLPSQPGPSGGPSSTGNAWKQTLKDSVFTDRMTGAVRRCFICVAQAVTLPPHDPNIERLSNEFYSMPVLGRHLMDVHLSLVEEDEATECPLCETVLIDKMHVQNHAEVVHGLKSSKKWKMR</sequence>
<feature type="region of interest" description="Disordered" evidence="1">
    <location>
        <begin position="483"/>
        <end position="531"/>
    </location>
</feature>